<dbReference type="Proteomes" id="UP000077868">
    <property type="component" value="Chromosome"/>
</dbReference>
<keyword evidence="4" id="KW-1185">Reference proteome</keyword>
<protein>
    <recommendedName>
        <fullName evidence="5">DUF35 domain-containing protein</fullName>
    </recommendedName>
</protein>
<name>A0A1A9GFM9_9ACTN</name>
<dbReference type="KEGG" id="ndk:I601_0602"/>
<dbReference type="RefSeq" id="WP_068106240.1">
    <property type="nucleotide sequence ID" value="NZ_CP015079.1"/>
</dbReference>
<dbReference type="PANTHER" id="PTHR34075:SF5">
    <property type="entry name" value="BLR3430 PROTEIN"/>
    <property type="match status" value="1"/>
</dbReference>
<dbReference type="Gene3D" id="6.10.30.10">
    <property type="match status" value="1"/>
</dbReference>
<reference evidence="3 4" key="1">
    <citation type="submission" date="2016-03" db="EMBL/GenBank/DDBJ databases">
        <title>Complete genome sequence of a soil Actinobacterium, Nocardioides dokdonensis FR1436.</title>
        <authorList>
            <person name="Kwon S.-K."/>
            <person name="Kim K."/>
            <person name="Kim J.F."/>
        </authorList>
    </citation>
    <scope>NUCLEOTIDE SEQUENCE [LARGE SCALE GENOMIC DNA]</scope>
    <source>
        <strain evidence="3 4">FR1436</strain>
    </source>
</reference>
<evidence type="ECO:0000313" key="4">
    <source>
        <dbReference type="Proteomes" id="UP000077868"/>
    </source>
</evidence>
<dbReference type="Pfam" id="PF01796">
    <property type="entry name" value="OB_ChsH2_C"/>
    <property type="match status" value="1"/>
</dbReference>
<dbReference type="InterPro" id="IPR022002">
    <property type="entry name" value="ChsH2_Znr"/>
</dbReference>
<dbReference type="InterPro" id="IPR052513">
    <property type="entry name" value="Thioester_dehydratase-like"/>
</dbReference>
<proteinExistence type="predicted"/>
<dbReference type="PATRIC" id="fig|1300347.3.peg.604"/>
<sequence length="141" mass="15614">MSDAPRTSVPHLTITQDNEFWFTAAREGRLAIQRCSSCETLRHPPAPACPSCRSFEWDSVDSTRRCTLHSWTVIHHPKDDAFDYPLAVGLVDLEEGTRLVADISGVDHDDLRIGLELEVGFSEHAHGEVLPQLRPRSGGAA</sequence>
<evidence type="ECO:0000259" key="1">
    <source>
        <dbReference type="Pfam" id="PF01796"/>
    </source>
</evidence>
<dbReference type="EMBL" id="CP015079">
    <property type="protein sequence ID" value="ANH37054.1"/>
    <property type="molecule type" value="Genomic_DNA"/>
</dbReference>
<dbReference type="STRING" id="1300347.I601_0602"/>
<dbReference type="SUPFAM" id="SSF50249">
    <property type="entry name" value="Nucleic acid-binding proteins"/>
    <property type="match status" value="1"/>
</dbReference>
<dbReference type="AlphaFoldDB" id="A0A1A9GFM9"/>
<dbReference type="InterPro" id="IPR002878">
    <property type="entry name" value="ChsH2_C"/>
</dbReference>
<accession>A0A1A9GFM9</accession>
<dbReference type="PANTHER" id="PTHR34075">
    <property type="entry name" value="BLR3430 PROTEIN"/>
    <property type="match status" value="1"/>
</dbReference>
<dbReference type="OrthoDB" id="7470921at2"/>
<evidence type="ECO:0000313" key="3">
    <source>
        <dbReference type="EMBL" id="ANH37054.1"/>
    </source>
</evidence>
<feature type="domain" description="ChsH2 C-terminal OB-fold" evidence="1">
    <location>
        <begin position="60"/>
        <end position="121"/>
    </location>
</feature>
<feature type="domain" description="ChsH2 rubredoxin-like zinc ribbon" evidence="2">
    <location>
        <begin position="23"/>
        <end position="57"/>
    </location>
</feature>
<organism evidence="3 4">
    <name type="scientific">Nocardioides dokdonensis FR1436</name>
    <dbReference type="NCBI Taxonomy" id="1300347"/>
    <lineage>
        <taxon>Bacteria</taxon>
        <taxon>Bacillati</taxon>
        <taxon>Actinomycetota</taxon>
        <taxon>Actinomycetes</taxon>
        <taxon>Propionibacteriales</taxon>
        <taxon>Nocardioidaceae</taxon>
        <taxon>Nocardioides</taxon>
    </lineage>
</organism>
<evidence type="ECO:0000259" key="2">
    <source>
        <dbReference type="Pfam" id="PF12172"/>
    </source>
</evidence>
<gene>
    <name evidence="3" type="ORF">I601_0602</name>
</gene>
<dbReference type="Pfam" id="PF12172">
    <property type="entry name" value="zf-ChsH2"/>
    <property type="match status" value="1"/>
</dbReference>
<evidence type="ECO:0008006" key="5">
    <source>
        <dbReference type="Google" id="ProtNLM"/>
    </source>
</evidence>
<dbReference type="InterPro" id="IPR012340">
    <property type="entry name" value="NA-bd_OB-fold"/>
</dbReference>